<comment type="caution">
    <text evidence="2">The sequence shown here is derived from an EMBL/GenBank/DDBJ whole genome shotgun (WGS) entry which is preliminary data.</text>
</comment>
<dbReference type="Gene3D" id="3.30.70.270">
    <property type="match status" value="2"/>
</dbReference>
<dbReference type="EMBL" id="JAUESC010000383">
    <property type="protein sequence ID" value="KAK0583642.1"/>
    <property type="molecule type" value="Genomic_DNA"/>
</dbReference>
<dbReference type="InterPro" id="IPR043128">
    <property type="entry name" value="Rev_trsase/Diguanyl_cyclase"/>
</dbReference>
<evidence type="ECO:0000313" key="2">
    <source>
        <dbReference type="EMBL" id="KAK0583642.1"/>
    </source>
</evidence>
<dbReference type="InterPro" id="IPR043502">
    <property type="entry name" value="DNA/RNA_pol_sf"/>
</dbReference>
<dbReference type="PANTHER" id="PTHR33064:SF37">
    <property type="entry name" value="RIBONUCLEASE H"/>
    <property type="match status" value="1"/>
</dbReference>
<evidence type="ECO:0000259" key="1">
    <source>
        <dbReference type="PROSITE" id="PS50878"/>
    </source>
</evidence>
<dbReference type="CDD" id="cd01647">
    <property type="entry name" value="RT_LTR"/>
    <property type="match status" value="1"/>
</dbReference>
<accession>A0AA39RY90</accession>
<sequence length="425" mass="49508">MIFSKFNLKGAFWQIGIHPDERYKTVFYLPNAQYQWTVLPFGLKTAPSFFQKAVTRIFHPFLHSALIYIDDILLFSPDDISHNILLQQFHDIVHHYDFPDSDLSVKQVQQFLGIVNYVRDFIPHVSRYTSVLSTLLKKRPPPWNSTHIEAVIKLKEISQSHPALTIPSSGQLILQTDASDIFWGAVLIEDRDSQRRYCGHGSGKFTDAQQHFHTIYKEILAVKYGIQKLDFHLRTRNFIVEMDNSSFPKILDFRNKIPPNPLLLRLKDWFARYDFTVRHVKGHHNIIADMLSRPPLTHLITPTCHYPLIFMTSPTGPSSSSLDIPNYSFPLELMATLLPNHQPSLDQIQTFAKAHLPVYLFHINSQDCRHTINNLSRPFLDPFIMPPFYYFSHQLLWFLWCLSVLHHHAIVFPLQALYGHLHDHS</sequence>
<reference evidence="2" key="1">
    <citation type="journal article" date="2022" name="Plant J.">
        <title>Strategies of tolerance reflected in two North American maple genomes.</title>
        <authorList>
            <person name="McEvoy S.L."/>
            <person name="Sezen U.U."/>
            <person name="Trouern-Trend A."/>
            <person name="McMahon S.M."/>
            <person name="Schaberg P.G."/>
            <person name="Yang J."/>
            <person name="Wegrzyn J.L."/>
            <person name="Swenson N.G."/>
        </authorList>
    </citation>
    <scope>NUCLEOTIDE SEQUENCE</scope>
    <source>
        <strain evidence="2">NS2018</strain>
    </source>
</reference>
<evidence type="ECO:0000313" key="3">
    <source>
        <dbReference type="Proteomes" id="UP001168877"/>
    </source>
</evidence>
<keyword evidence="3" id="KW-1185">Reference proteome</keyword>
<dbReference type="Gene3D" id="3.10.10.10">
    <property type="entry name" value="HIV Type 1 Reverse Transcriptase, subunit A, domain 1"/>
    <property type="match status" value="1"/>
</dbReference>
<name>A0AA39RY90_ACESA</name>
<dbReference type="PANTHER" id="PTHR33064">
    <property type="entry name" value="POL PROTEIN"/>
    <property type="match status" value="1"/>
</dbReference>
<reference evidence="2" key="2">
    <citation type="submission" date="2023-06" db="EMBL/GenBank/DDBJ databases">
        <authorList>
            <person name="Swenson N.G."/>
            <person name="Wegrzyn J.L."/>
            <person name="Mcevoy S.L."/>
        </authorList>
    </citation>
    <scope>NUCLEOTIDE SEQUENCE</scope>
    <source>
        <strain evidence="2">NS2018</strain>
        <tissue evidence="2">Leaf</tissue>
    </source>
</reference>
<dbReference type="Proteomes" id="UP001168877">
    <property type="component" value="Unassembled WGS sequence"/>
</dbReference>
<dbReference type="SUPFAM" id="SSF56672">
    <property type="entry name" value="DNA/RNA polymerases"/>
    <property type="match status" value="1"/>
</dbReference>
<gene>
    <name evidence="2" type="ORF">LWI29_000834</name>
</gene>
<dbReference type="Pfam" id="PF00078">
    <property type="entry name" value="RVT_1"/>
    <property type="match status" value="1"/>
</dbReference>
<dbReference type="InterPro" id="IPR051320">
    <property type="entry name" value="Viral_Replic_Matur_Polypro"/>
</dbReference>
<dbReference type="InterPro" id="IPR041577">
    <property type="entry name" value="RT_RNaseH_2"/>
</dbReference>
<feature type="domain" description="Reverse transcriptase" evidence="1">
    <location>
        <begin position="1"/>
        <end position="148"/>
    </location>
</feature>
<proteinExistence type="predicted"/>
<protein>
    <recommendedName>
        <fullName evidence="1">Reverse transcriptase domain-containing protein</fullName>
    </recommendedName>
</protein>
<organism evidence="2 3">
    <name type="scientific">Acer saccharum</name>
    <name type="common">Sugar maple</name>
    <dbReference type="NCBI Taxonomy" id="4024"/>
    <lineage>
        <taxon>Eukaryota</taxon>
        <taxon>Viridiplantae</taxon>
        <taxon>Streptophyta</taxon>
        <taxon>Embryophyta</taxon>
        <taxon>Tracheophyta</taxon>
        <taxon>Spermatophyta</taxon>
        <taxon>Magnoliopsida</taxon>
        <taxon>eudicotyledons</taxon>
        <taxon>Gunneridae</taxon>
        <taxon>Pentapetalae</taxon>
        <taxon>rosids</taxon>
        <taxon>malvids</taxon>
        <taxon>Sapindales</taxon>
        <taxon>Sapindaceae</taxon>
        <taxon>Hippocastanoideae</taxon>
        <taxon>Acereae</taxon>
        <taxon>Acer</taxon>
    </lineage>
</organism>
<dbReference type="PROSITE" id="PS50878">
    <property type="entry name" value="RT_POL"/>
    <property type="match status" value="1"/>
</dbReference>
<dbReference type="CDD" id="cd09274">
    <property type="entry name" value="RNase_HI_RT_Ty3"/>
    <property type="match status" value="1"/>
</dbReference>
<dbReference type="AlphaFoldDB" id="A0AA39RY90"/>
<dbReference type="Pfam" id="PF17919">
    <property type="entry name" value="RT_RNaseH_2"/>
    <property type="match status" value="1"/>
</dbReference>
<dbReference type="InterPro" id="IPR000477">
    <property type="entry name" value="RT_dom"/>
</dbReference>